<organism evidence="2 3">
    <name type="scientific">Symbiodinium microadriaticum</name>
    <name type="common">Dinoflagellate</name>
    <name type="synonym">Zooxanthella microadriatica</name>
    <dbReference type="NCBI Taxonomy" id="2951"/>
    <lineage>
        <taxon>Eukaryota</taxon>
        <taxon>Sar</taxon>
        <taxon>Alveolata</taxon>
        <taxon>Dinophyceae</taxon>
        <taxon>Suessiales</taxon>
        <taxon>Symbiodiniaceae</taxon>
        <taxon>Symbiodinium</taxon>
    </lineage>
</organism>
<feature type="domain" description="Fungal lipase-type" evidence="1">
    <location>
        <begin position="254"/>
        <end position="329"/>
    </location>
</feature>
<dbReference type="AlphaFoldDB" id="A0A1Q9D8T2"/>
<dbReference type="SUPFAM" id="SSF53474">
    <property type="entry name" value="alpha/beta-Hydrolases"/>
    <property type="match status" value="1"/>
</dbReference>
<gene>
    <name evidence="2" type="ORF">AK812_SmicGene26763</name>
</gene>
<sequence>MLRLFVVALAICFGTDLEELGVDDECGSTGSCSLTALQLRSRKIQDELYQDFEVSGNRSESKVTFIFTFGAVATSKEPLEDLSQPSRSFTGLRCYTEAIDNSFFPRRTDAGSDLNLLMHPKVATLALHLGKDSEFYPGEGRPDLPRHGTEAIRLPDVDLHDMKHYFIRLESLQLDGEDVSHMPLFESAHKFANLAWGAYEKQTHWQTKQILRMEDLILKNLKGWRLVAQEQQDTLQAVDNLWLVQSEKTMNCMLVFEGTHSVQEFEVNLRPKMETYCGFEDVHGGYADKLFWLMKHSMPKLRPKLGKCKSVACTGHSLGGSLCEVFAACANSGRKGNLHFDLQDWTTTDTKLMPIVRQKPLSRDNH</sequence>
<comment type="caution">
    <text evidence="2">The sequence shown here is derived from an EMBL/GenBank/DDBJ whole genome shotgun (WGS) entry which is preliminary data.</text>
</comment>
<evidence type="ECO:0000259" key="1">
    <source>
        <dbReference type="Pfam" id="PF01764"/>
    </source>
</evidence>
<dbReference type="GO" id="GO:0006629">
    <property type="term" value="P:lipid metabolic process"/>
    <property type="evidence" value="ECO:0007669"/>
    <property type="project" value="InterPro"/>
</dbReference>
<dbReference type="InterPro" id="IPR029058">
    <property type="entry name" value="AB_hydrolase_fold"/>
</dbReference>
<keyword evidence="3" id="KW-1185">Reference proteome</keyword>
<name>A0A1Q9D8T2_SYMMI</name>
<dbReference type="Proteomes" id="UP000186817">
    <property type="component" value="Unassembled WGS sequence"/>
</dbReference>
<dbReference type="OMA" id="KFANLAW"/>
<dbReference type="EMBL" id="LSRX01000661">
    <property type="protein sequence ID" value="OLP91538.1"/>
    <property type="molecule type" value="Genomic_DNA"/>
</dbReference>
<accession>A0A1Q9D8T2</accession>
<protein>
    <recommendedName>
        <fullName evidence="1">Fungal lipase-type domain-containing protein</fullName>
    </recommendedName>
</protein>
<dbReference type="Gene3D" id="3.40.50.1820">
    <property type="entry name" value="alpha/beta hydrolase"/>
    <property type="match status" value="1"/>
</dbReference>
<dbReference type="Pfam" id="PF01764">
    <property type="entry name" value="Lipase_3"/>
    <property type="match status" value="1"/>
</dbReference>
<evidence type="ECO:0000313" key="3">
    <source>
        <dbReference type="Proteomes" id="UP000186817"/>
    </source>
</evidence>
<dbReference type="InterPro" id="IPR002921">
    <property type="entry name" value="Fungal_lipase-type"/>
</dbReference>
<reference evidence="2 3" key="1">
    <citation type="submission" date="2016-02" db="EMBL/GenBank/DDBJ databases">
        <title>Genome analysis of coral dinoflagellate symbionts highlights evolutionary adaptations to a symbiotic lifestyle.</title>
        <authorList>
            <person name="Aranda M."/>
            <person name="Li Y."/>
            <person name="Liew Y.J."/>
            <person name="Baumgarten S."/>
            <person name="Simakov O."/>
            <person name="Wilson M."/>
            <person name="Piel J."/>
            <person name="Ashoor H."/>
            <person name="Bougouffa S."/>
            <person name="Bajic V.B."/>
            <person name="Ryu T."/>
            <person name="Ravasi T."/>
            <person name="Bayer T."/>
            <person name="Micklem G."/>
            <person name="Kim H."/>
            <person name="Bhak J."/>
            <person name="Lajeunesse T.C."/>
            <person name="Voolstra C.R."/>
        </authorList>
    </citation>
    <scope>NUCLEOTIDE SEQUENCE [LARGE SCALE GENOMIC DNA]</scope>
    <source>
        <strain evidence="2 3">CCMP2467</strain>
    </source>
</reference>
<proteinExistence type="predicted"/>
<dbReference type="OrthoDB" id="406462at2759"/>
<evidence type="ECO:0000313" key="2">
    <source>
        <dbReference type="EMBL" id="OLP91538.1"/>
    </source>
</evidence>